<reference evidence="2 3" key="1">
    <citation type="submission" date="2022-03" db="EMBL/GenBank/DDBJ databases">
        <authorList>
            <person name="Macdonald S."/>
            <person name="Ahmed S."/>
            <person name="Newling K."/>
        </authorList>
    </citation>
    <scope>NUCLEOTIDE SEQUENCE [LARGE SCALE GENOMIC DNA]</scope>
</reference>
<dbReference type="EMBL" id="CAKOAT010310710">
    <property type="protein sequence ID" value="CAH8361625.1"/>
    <property type="molecule type" value="Genomic_DNA"/>
</dbReference>
<gene>
    <name evidence="2" type="ORF">ERUC_LOCUS27381</name>
</gene>
<sequence>MGSGYHPGSDKAAYMRDLQLAVNPREFLPVSRLAGATNSSYYSVDKYSNTSFSNGGPAHGAVVNSLPTSGNPYDNNLQLYTTKEKYTELKSMILKAPQSSCSQQPENKPNFRNNNDEEKLT</sequence>
<comment type="caution">
    <text evidence="2">The sequence shown here is derived from an EMBL/GenBank/DDBJ whole genome shotgun (WGS) entry which is preliminary data.</text>
</comment>
<dbReference type="AlphaFoldDB" id="A0ABC8KRQ5"/>
<feature type="region of interest" description="Disordered" evidence="1">
    <location>
        <begin position="96"/>
        <end position="121"/>
    </location>
</feature>
<proteinExistence type="predicted"/>
<name>A0ABC8KRQ5_ERUVS</name>
<evidence type="ECO:0000313" key="3">
    <source>
        <dbReference type="Proteomes" id="UP001642260"/>
    </source>
</evidence>
<evidence type="ECO:0000313" key="2">
    <source>
        <dbReference type="EMBL" id="CAH8361625.1"/>
    </source>
</evidence>
<dbReference type="Proteomes" id="UP001642260">
    <property type="component" value="Unassembled WGS sequence"/>
</dbReference>
<evidence type="ECO:0000256" key="1">
    <source>
        <dbReference type="SAM" id="MobiDB-lite"/>
    </source>
</evidence>
<feature type="compositionally biased region" description="Polar residues" evidence="1">
    <location>
        <begin position="97"/>
        <end position="113"/>
    </location>
</feature>
<organism evidence="2 3">
    <name type="scientific">Eruca vesicaria subsp. sativa</name>
    <name type="common">Garden rocket</name>
    <name type="synonym">Eruca sativa</name>
    <dbReference type="NCBI Taxonomy" id="29727"/>
    <lineage>
        <taxon>Eukaryota</taxon>
        <taxon>Viridiplantae</taxon>
        <taxon>Streptophyta</taxon>
        <taxon>Embryophyta</taxon>
        <taxon>Tracheophyta</taxon>
        <taxon>Spermatophyta</taxon>
        <taxon>Magnoliopsida</taxon>
        <taxon>eudicotyledons</taxon>
        <taxon>Gunneridae</taxon>
        <taxon>Pentapetalae</taxon>
        <taxon>rosids</taxon>
        <taxon>malvids</taxon>
        <taxon>Brassicales</taxon>
        <taxon>Brassicaceae</taxon>
        <taxon>Brassiceae</taxon>
        <taxon>Eruca</taxon>
    </lineage>
</organism>
<accession>A0ABC8KRQ5</accession>
<protein>
    <submittedName>
        <fullName evidence="2">Uncharacterized protein</fullName>
    </submittedName>
</protein>
<keyword evidence="3" id="KW-1185">Reference proteome</keyword>